<evidence type="ECO:0000256" key="4">
    <source>
        <dbReference type="SAM" id="MobiDB-lite"/>
    </source>
</evidence>
<protein>
    <recommendedName>
        <fullName evidence="7">Heat shock protein 70</fullName>
    </recommendedName>
</protein>
<dbReference type="InterPro" id="IPR018181">
    <property type="entry name" value="Heat_shock_70_CS"/>
</dbReference>
<name>A0A8T0AWH1_SILME</name>
<comment type="caution">
    <text evidence="5">The sequence shown here is derived from an EMBL/GenBank/DDBJ whole genome shotgun (WGS) entry which is preliminary data.</text>
</comment>
<proteinExistence type="inferred from homology"/>
<dbReference type="FunFam" id="3.30.420.40:FF:000135">
    <property type="entry name" value="Heat shock cognate 71 kDa protein"/>
    <property type="match status" value="1"/>
</dbReference>
<feature type="region of interest" description="Disordered" evidence="4">
    <location>
        <begin position="314"/>
        <end position="337"/>
    </location>
</feature>
<dbReference type="SUPFAM" id="SSF53067">
    <property type="entry name" value="Actin-like ATPase domain"/>
    <property type="match status" value="1"/>
</dbReference>
<dbReference type="FunFam" id="1.20.1270.10:FF:000003">
    <property type="entry name" value="heat shock cognate 71 kDa protein-like"/>
    <property type="match status" value="1"/>
</dbReference>
<dbReference type="InterPro" id="IPR029047">
    <property type="entry name" value="HSP70_peptide-bd_sf"/>
</dbReference>
<dbReference type="PANTHER" id="PTHR19375">
    <property type="entry name" value="HEAT SHOCK PROTEIN 70KDA"/>
    <property type="match status" value="1"/>
</dbReference>
<dbReference type="FunFam" id="2.60.34.10:FF:000002">
    <property type="entry name" value="Heat shock 70 kDa"/>
    <property type="match status" value="1"/>
</dbReference>
<dbReference type="Gene3D" id="1.20.1270.10">
    <property type="match status" value="1"/>
</dbReference>
<sequence>MCSDLFRGTLEPVEKALRDAKMDKSQVHEIVLVGGSTRIPKIQKLLQDFFNGRELNKSINPDEAVAYGAAVQAAILMGDTSGNVQDLLLLDVAPLSLGIETAGGVMTTLIKRNTTIPTKQTQIFSTYADNQPGVLIQVFEGERAMTKDNNLLGKFDLTGIPPAPRGVPQIEVTFDIDANGILNVSAVDKSTGKENKITITNDKGRLSKEEIERMVQEADQYKAEDDLQREKIAAKNSLESYAFNMKNSVEDENMKAKISEEDKKKVIERCNKAISWLENNQLAEKEEFEHELKELEKVCNPIITKLYQGGMPAGSCGAQARSASGTNSQGPTIEEVD</sequence>
<dbReference type="InterPro" id="IPR029048">
    <property type="entry name" value="HSP70_C_sf"/>
</dbReference>
<evidence type="ECO:0000313" key="6">
    <source>
        <dbReference type="Proteomes" id="UP000606274"/>
    </source>
</evidence>
<evidence type="ECO:0000256" key="2">
    <source>
        <dbReference type="ARBA" id="ARBA00022741"/>
    </source>
</evidence>
<dbReference type="GO" id="GO:0005524">
    <property type="term" value="F:ATP binding"/>
    <property type="evidence" value="ECO:0007669"/>
    <property type="project" value="UniProtKB-KW"/>
</dbReference>
<dbReference type="GO" id="GO:0140662">
    <property type="term" value="F:ATP-dependent protein folding chaperone"/>
    <property type="evidence" value="ECO:0007669"/>
    <property type="project" value="InterPro"/>
</dbReference>
<dbReference type="PRINTS" id="PR00301">
    <property type="entry name" value="HEATSHOCK70"/>
</dbReference>
<dbReference type="InterPro" id="IPR043129">
    <property type="entry name" value="ATPase_NBD"/>
</dbReference>
<keyword evidence="6" id="KW-1185">Reference proteome</keyword>
<evidence type="ECO:0000256" key="1">
    <source>
        <dbReference type="ARBA" id="ARBA00007381"/>
    </source>
</evidence>
<dbReference type="FunFam" id="3.30.420.40:FF:000028">
    <property type="entry name" value="heat shock 70 kDa protein-like"/>
    <property type="match status" value="1"/>
</dbReference>
<dbReference type="Pfam" id="PF00012">
    <property type="entry name" value="HSP70"/>
    <property type="match status" value="1"/>
</dbReference>
<keyword evidence="3" id="KW-0067">ATP-binding</keyword>
<dbReference type="SUPFAM" id="SSF100920">
    <property type="entry name" value="Heat shock protein 70kD (HSP70), peptide-binding domain"/>
    <property type="match status" value="1"/>
</dbReference>
<reference evidence="5" key="1">
    <citation type="submission" date="2020-08" db="EMBL/GenBank/DDBJ databases">
        <title>Chromosome-level assembly of Southern catfish (Silurus meridionalis) provides insights into visual adaptation to the nocturnal and benthic lifestyles.</title>
        <authorList>
            <person name="Zhang Y."/>
            <person name="Wang D."/>
            <person name="Peng Z."/>
        </authorList>
    </citation>
    <scope>NUCLEOTIDE SEQUENCE</scope>
    <source>
        <strain evidence="5">SWU-2019-XX</strain>
        <tissue evidence="5">Muscle</tissue>
    </source>
</reference>
<dbReference type="AlphaFoldDB" id="A0A8T0AWH1"/>
<evidence type="ECO:0000313" key="5">
    <source>
        <dbReference type="EMBL" id="KAF7697879.1"/>
    </source>
</evidence>
<dbReference type="SUPFAM" id="SSF100934">
    <property type="entry name" value="Heat shock protein 70kD (HSP70), C-terminal subdomain"/>
    <property type="match status" value="1"/>
</dbReference>
<dbReference type="PROSITE" id="PS01036">
    <property type="entry name" value="HSP70_3"/>
    <property type="match status" value="1"/>
</dbReference>
<comment type="similarity">
    <text evidence="1">Belongs to the heat shock protein 70 family.</text>
</comment>
<organism evidence="5 6">
    <name type="scientific">Silurus meridionalis</name>
    <name type="common">Southern catfish</name>
    <name type="synonym">Silurus soldatovi meridionalis</name>
    <dbReference type="NCBI Taxonomy" id="175797"/>
    <lineage>
        <taxon>Eukaryota</taxon>
        <taxon>Metazoa</taxon>
        <taxon>Chordata</taxon>
        <taxon>Craniata</taxon>
        <taxon>Vertebrata</taxon>
        <taxon>Euteleostomi</taxon>
        <taxon>Actinopterygii</taxon>
        <taxon>Neopterygii</taxon>
        <taxon>Teleostei</taxon>
        <taxon>Ostariophysi</taxon>
        <taxon>Siluriformes</taxon>
        <taxon>Siluridae</taxon>
        <taxon>Silurus</taxon>
    </lineage>
</organism>
<evidence type="ECO:0008006" key="7">
    <source>
        <dbReference type="Google" id="ProtNLM"/>
    </source>
</evidence>
<accession>A0A8T0AWH1</accession>
<dbReference type="Gene3D" id="2.60.34.10">
    <property type="entry name" value="Substrate Binding Domain Of DNAk, Chain A, domain 1"/>
    <property type="match status" value="1"/>
</dbReference>
<evidence type="ECO:0000256" key="3">
    <source>
        <dbReference type="ARBA" id="ARBA00022840"/>
    </source>
</evidence>
<gene>
    <name evidence="5" type="ORF">HF521_004389</name>
</gene>
<dbReference type="Gene3D" id="3.30.420.40">
    <property type="match status" value="2"/>
</dbReference>
<feature type="compositionally biased region" description="Polar residues" evidence="4">
    <location>
        <begin position="321"/>
        <end position="331"/>
    </location>
</feature>
<dbReference type="EMBL" id="JABFDY010000014">
    <property type="protein sequence ID" value="KAF7697879.1"/>
    <property type="molecule type" value="Genomic_DNA"/>
</dbReference>
<keyword evidence="2" id="KW-0547">Nucleotide-binding</keyword>
<dbReference type="InterPro" id="IPR013126">
    <property type="entry name" value="Hsp_70_fam"/>
</dbReference>
<dbReference type="Proteomes" id="UP000606274">
    <property type="component" value="Unassembled WGS sequence"/>
</dbReference>